<dbReference type="SUPFAM" id="SSF74788">
    <property type="entry name" value="Cullin repeat-like"/>
    <property type="match status" value="1"/>
</dbReference>
<feature type="non-terminal residue" evidence="1">
    <location>
        <position position="285"/>
    </location>
</feature>
<dbReference type="Gene3D" id="1.20.1280.170">
    <property type="entry name" value="Exocyst complex component Exo70"/>
    <property type="match status" value="1"/>
</dbReference>
<dbReference type="EMBL" id="LSSM01006854">
    <property type="protein sequence ID" value="OMJ09921.1"/>
    <property type="molecule type" value="Genomic_DNA"/>
</dbReference>
<dbReference type="Pfam" id="PF20669">
    <property type="entry name" value="Exo70_N"/>
    <property type="match status" value="1"/>
</dbReference>
<dbReference type="InterPro" id="IPR016159">
    <property type="entry name" value="Cullin_repeat-like_dom_sf"/>
</dbReference>
<evidence type="ECO:0000313" key="2">
    <source>
        <dbReference type="Proteomes" id="UP000187429"/>
    </source>
</evidence>
<protein>
    <submittedName>
        <fullName evidence="1">Exocyst complex component 7</fullName>
    </submittedName>
</protein>
<accession>A0A1R1X5L2</accession>
<organism evidence="1 2">
    <name type="scientific">Smittium culicis</name>
    <dbReference type="NCBI Taxonomy" id="133412"/>
    <lineage>
        <taxon>Eukaryota</taxon>
        <taxon>Fungi</taxon>
        <taxon>Fungi incertae sedis</taxon>
        <taxon>Zoopagomycota</taxon>
        <taxon>Kickxellomycotina</taxon>
        <taxon>Harpellomycetes</taxon>
        <taxon>Harpellales</taxon>
        <taxon>Legeriomycetaceae</taxon>
        <taxon>Smittium</taxon>
    </lineage>
</organism>
<proteinExistence type="predicted"/>
<dbReference type="Proteomes" id="UP000187429">
    <property type="component" value="Unassembled WGS sequence"/>
</dbReference>
<dbReference type="AlphaFoldDB" id="A0A1R1X5L2"/>
<sequence length="285" mass="32438">MKPKYTQENIDDEKEELEFMKESLLEMDQLSEQTARVLKVFDLRLKSLAKISAPIYKSTEKLARLYVNVGETAISLDNILKFYEASGHDSSIIISGIQQEDLDLYLSTIKRLHEAEQVLSKIKLLSAAQSQKDTEKLITAGHKNVQKYLISKTKKGSKKVDPTNFSFASDIPTINNHELNIIMSLFRKFERYEFHAKYTKDLAICFSEVRSSIAIECLSDLQSSSLDSYNLLNTDQSLNKSDFTAKKNPTTNFLIVEPSAQGQQMSSAQSIYRTYTENFLKVLVC</sequence>
<gene>
    <name evidence="1" type="ORF">AYI69_g10453</name>
</gene>
<dbReference type="OrthoDB" id="1922221at2759"/>
<evidence type="ECO:0000313" key="1">
    <source>
        <dbReference type="EMBL" id="OMJ09921.1"/>
    </source>
</evidence>
<comment type="caution">
    <text evidence="1">The sequence shown here is derived from an EMBL/GenBank/DDBJ whole genome shotgun (WGS) entry which is preliminary data.</text>
</comment>
<keyword evidence="2" id="KW-1185">Reference proteome</keyword>
<name>A0A1R1X5L2_9FUNG</name>
<reference evidence="2" key="1">
    <citation type="submission" date="2017-01" db="EMBL/GenBank/DDBJ databases">
        <authorList>
            <person name="Wang Y."/>
            <person name="White M."/>
            <person name="Kvist S."/>
            <person name="Moncalvo J.-M."/>
        </authorList>
    </citation>
    <scope>NUCLEOTIDE SEQUENCE [LARGE SCALE GENOMIC DNA]</scope>
    <source>
        <strain evidence="2">ID-206-W2</strain>
    </source>
</reference>